<protein>
    <submittedName>
        <fullName evidence="2">Uncharacterized protein</fullName>
    </submittedName>
</protein>
<evidence type="ECO:0000313" key="2">
    <source>
        <dbReference type="EMBL" id="CAL1611668.1"/>
    </source>
</evidence>
<gene>
    <name evidence="2" type="ORF">KC01_LOCUS38061</name>
</gene>
<reference evidence="2 3" key="1">
    <citation type="submission" date="2024-04" db="EMBL/GenBank/DDBJ databases">
        <authorList>
            <person name="Waldvogel A.-M."/>
            <person name="Schoenle A."/>
        </authorList>
    </citation>
    <scope>NUCLEOTIDE SEQUENCE [LARGE SCALE GENOMIC DNA]</scope>
</reference>
<name>A0AAV2ME70_KNICA</name>
<keyword evidence="3" id="KW-1185">Reference proteome</keyword>
<feature type="region of interest" description="Disordered" evidence="1">
    <location>
        <begin position="1"/>
        <end position="22"/>
    </location>
</feature>
<evidence type="ECO:0000313" key="3">
    <source>
        <dbReference type="Proteomes" id="UP001497482"/>
    </source>
</evidence>
<accession>A0AAV2ME70</accession>
<dbReference type="EMBL" id="OZ035829">
    <property type="protein sequence ID" value="CAL1611668.1"/>
    <property type="molecule type" value="Genomic_DNA"/>
</dbReference>
<sequence length="120" mass="15116">MVQPQGHDPMEDAWTQDRTISPHPMRTIRTQHGLRTDLRLRGPARPSHLLKHMGQTYRQTYRLTYRQTYRKIYRLTYRQTYRHTYRQTYRHIYRLTCRQTYRLTCRQTYRQTYRLTYRQT</sequence>
<dbReference type="Proteomes" id="UP001497482">
    <property type="component" value="Chromosome 7"/>
</dbReference>
<evidence type="ECO:0000256" key="1">
    <source>
        <dbReference type="SAM" id="MobiDB-lite"/>
    </source>
</evidence>
<dbReference type="AlphaFoldDB" id="A0AAV2ME70"/>
<organism evidence="2 3">
    <name type="scientific">Knipowitschia caucasica</name>
    <name type="common">Caucasian dwarf goby</name>
    <name type="synonym">Pomatoschistus caucasicus</name>
    <dbReference type="NCBI Taxonomy" id="637954"/>
    <lineage>
        <taxon>Eukaryota</taxon>
        <taxon>Metazoa</taxon>
        <taxon>Chordata</taxon>
        <taxon>Craniata</taxon>
        <taxon>Vertebrata</taxon>
        <taxon>Euteleostomi</taxon>
        <taxon>Actinopterygii</taxon>
        <taxon>Neopterygii</taxon>
        <taxon>Teleostei</taxon>
        <taxon>Neoteleostei</taxon>
        <taxon>Acanthomorphata</taxon>
        <taxon>Gobiaria</taxon>
        <taxon>Gobiiformes</taxon>
        <taxon>Gobioidei</taxon>
        <taxon>Gobiidae</taxon>
        <taxon>Gobiinae</taxon>
        <taxon>Knipowitschia</taxon>
    </lineage>
</organism>
<proteinExistence type="predicted"/>